<dbReference type="Proteomes" id="UP000294933">
    <property type="component" value="Unassembled WGS sequence"/>
</dbReference>
<evidence type="ECO:0000256" key="3">
    <source>
        <dbReference type="ARBA" id="ARBA00022955"/>
    </source>
</evidence>
<evidence type="ECO:0000313" key="8">
    <source>
        <dbReference type="EMBL" id="TDL29187.1"/>
    </source>
</evidence>
<comment type="similarity">
    <text evidence="6">Belongs to the short-chain dehydrogenases/reductases (SDR) family. ERG27 subfamily.</text>
</comment>
<gene>
    <name evidence="8" type="ORF">BD410DRAFT_8081</name>
</gene>
<evidence type="ECO:0000256" key="6">
    <source>
        <dbReference type="ARBA" id="ARBA00023593"/>
    </source>
</evidence>
<dbReference type="AlphaFoldDB" id="A0A4R5XG98"/>
<dbReference type="GO" id="GO:0005741">
    <property type="term" value="C:mitochondrial outer membrane"/>
    <property type="evidence" value="ECO:0007669"/>
    <property type="project" value="TreeGrafter"/>
</dbReference>
<reference evidence="8 9" key="1">
    <citation type="submission" date="2018-06" db="EMBL/GenBank/DDBJ databases">
        <title>A transcriptomic atlas of mushroom development highlights an independent origin of complex multicellularity.</title>
        <authorList>
            <consortium name="DOE Joint Genome Institute"/>
            <person name="Krizsan K."/>
            <person name="Almasi E."/>
            <person name="Merenyi Z."/>
            <person name="Sahu N."/>
            <person name="Viragh M."/>
            <person name="Koszo T."/>
            <person name="Mondo S."/>
            <person name="Kiss B."/>
            <person name="Balint B."/>
            <person name="Kues U."/>
            <person name="Barry K."/>
            <person name="Hegedus J.C."/>
            <person name="Henrissat B."/>
            <person name="Johnson J."/>
            <person name="Lipzen A."/>
            <person name="Ohm R."/>
            <person name="Nagy I."/>
            <person name="Pangilinan J."/>
            <person name="Yan J."/>
            <person name="Xiong Y."/>
            <person name="Grigoriev I.V."/>
            <person name="Hibbett D.S."/>
            <person name="Nagy L.G."/>
        </authorList>
    </citation>
    <scope>NUCLEOTIDE SEQUENCE [LARGE SCALE GENOMIC DNA]</scope>
    <source>
        <strain evidence="8 9">SZMC22713</strain>
    </source>
</reference>
<evidence type="ECO:0008006" key="10">
    <source>
        <dbReference type="Google" id="ProtNLM"/>
    </source>
</evidence>
<evidence type="ECO:0000256" key="4">
    <source>
        <dbReference type="ARBA" id="ARBA00023002"/>
    </source>
</evidence>
<dbReference type="GO" id="GO:0005789">
    <property type="term" value="C:endoplasmic reticulum membrane"/>
    <property type="evidence" value="ECO:0007669"/>
    <property type="project" value="TreeGrafter"/>
</dbReference>
<dbReference type="InterPro" id="IPR051593">
    <property type="entry name" value="Ergosterol_Biosynth_ERG27"/>
</dbReference>
<dbReference type="EMBL" id="ML170156">
    <property type="protein sequence ID" value="TDL29187.1"/>
    <property type="molecule type" value="Genomic_DNA"/>
</dbReference>
<keyword evidence="2" id="KW-0521">NADP</keyword>
<dbReference type="SUPFAM" id="SSF51735">
    <property type="entry name" value="NAD(P)-binding Rossmann-fold domains"/>
    <property type="match status" value="1"/>
</dbReference>
<evidence type="ECO:0000256" key="1">
    <source>
        <dbReference type="ARBA" id="ARBA00022516"/>
    </source>
</evidence>
<keyword evidence="5" id="KW-0443">Lipid metabolism</keyword>
<dbReference type="GO" id="GO:0000253">
    <property type="term" value="F:3-beta-hydroxysteroid 3-dehydrogenase (NADP+) activity"/>
    <property type="evidence" value="ECO:0007669"/>
    <property type="project" value="TreeGrafter"/>
</dbReference>
<keyword evidence="1" id="KW-0444">Lipid biosynthesis</keyword>
<protein>
    <recommendedName>
        <fullName evidence="10">NAD(P)-binding protein</fullName>
    </recommendedName>
</protein>
<dbReference type="STRING" id="50990.A0A4R5XG98"/>
<evidence type="ECO:0000256" key="7">
    <source>
        <dbReference type="SAM" id="MobiDB-lite"/>
    </source>
</evidence>
<evidence type="ECO:0000313" key="9">
    <source>
        <dbReference type="Proteomes" id="UP000294933"/>
    </source>
</evidence>
<name>A0A4R5XG98_9AGAM</name>
<dbReference type="GO" id="GO:0005811">
    <property type="term" value="C:lipid droplet"/>
    <property type="evidence" value="ECO:0007669"/>
    <property type="project" value="TreeGrafter"/>
</dbReference>
<sequence>MTPSYRPRPVIIVTGANAGVGFGICHRLLLNLSRSHPEDALPQAGITSHFPPQPSEQFDDGPCDGLTLIMACRRVKIAETARTKLLKLLDADIARQKRTKSYDGHAEVFRKNLRIDIQYIDLAVVRSIMDFGETIRVGYPYVSHLICNAGVASFCGINYLQATVQMLKEPIRAVTTPEYNIQRVGEMSVDGLGWVWQCNIFGNYVLYRILQPQLNAYFTSTSQKARVIWMSSLEAISKFYDPADRQLIKSAHSYECSKFQLDLLVGHLEQMKPDVAVKHLLMHPGVVVTNISFLPIGWWMVLPMYLAFWLAKLLGSPNHPLKAYKSAITPVHLSIAHLKLLAPSIADSQQNGNGNLDQSPRSPPKFGSQTTYWGRPIVGVADVEDWETYHAEGGRIADDCERLYETFLKSEGAEPQIETASQHY</sequence>
<evidence type="ECO:0000256" key="2">
    <source>
        <dbReference type="ARBA" id="ARBA00022857"/>
    </source>
</evidence>
<dbReference type="OrthoDB" id="9989144at2759"/>
<proteinExistence type="inferred from homology"/>
<dbReference type="PANTHER" id="PTHR43647:SF1">
    <property type="entry name" value="3-KETO-STEROID REDUCTASE ERG27"/>
    <property type="match status" value="1"/>
</dbReference>
<keyword evidence="3" id="KW-0752">Steroid biosynthesis</keyword>
<organism evidence="8 9">
    <name type="scientific">Rickenella mellea</name>
    <dbReference type="NCBI Taxonomy" id="50990"/>
    <lineage>
        <taxon>Eukaryota</taxon>
        <taxon>Fungi</taxon>
        <taxon>Dikarya</taxon>
        <taxon>Basidiomycota</taxon>
        <taxon>Agaricomycotina</taxon>
        <taxon>Agaricomycetes</taxon>
        <taxon>Hymenochaetales</taxon>
        <taxon>Rickenellaceae</taxon>
        <taxon>Rickenella</taxon>
    </lineage>
</organism>
<dbReference type="VEuPathDB" id="FungiDB:BD410DRAFT_8081"/>
<dbReference type="PANTHER" id="PTHR43647">
    <property type="entry name" value="DEHYDROGENASE"/>
    <property type="match status" value="1"/>
</dbReference>
<feature type="region of interest" description="Disordered" evidence="7">
    <location>
        <begin position="349"/>
        <end position="370"/>
    </location>
</feature>
<feature type="compositionally biased region" description="Polar residues" evidence="7">
    <location>
        <begin position="349"/>
        <end position="360"/>
    </location>
</feature>
<dbReference type="InterPro" id="IPR036291">
    <property type="entry name" value="NAD(P)-bd_dom_sf"/>
</dbReference>
<keyword evidence="4" id="KW-0560">Oxidoreductase</keyword>
<keyword evidence="9" id="KW-1185">Reference proteome</keyword>
<dbReference type="GO" id="GO:0006694">
    <property type="term" value="P:steroid biosynthetic process"/>
    <property type="evidence" value="ECO:0007669"/>
    <property type="project" value="UniProtKB-KW"/>
</dbReference>
<evidence type="ECO:0000256" key="5">
    <source>
        <dbReference type="ARBA" id="ARBA00023098"/>
    </source>
</evidence>
<accession>A0A4R5XG98</accession>
<dbReference type="Gene3D" id="3.40.50.720">
    <property type="entry name" value="NAD(P)-binding Rossmann-like Domain"/>
    <property type="match status" value="1"/>
</dbReference>